<dbReference type="InterPro" id="IPR005151">
    <property type="entry name" value="Tail-specific_protease"/>
</dbReference>
<feature type="signal peptide" evidence="1">
    <location>
        <begin position="1"/>
        <end position="18"/>
    </location>
</feature>
<evidence type="ECO:0000313" key="3">
    <source>
        <dbReference type="EMBL" id="PRY25896.1"/>
    </source>
</evidence>
<keyword evidence="1" id="KW-0732">Signal</keyword>
<dbReference type="PANTHER" id="PTHR32060:SF30">
    <property type="entry name" value="CARBOXY-TERMINAL PROCESSING PROTEASE CTPA"/>
    <property type="match status" value="1"/>
</dbReference>
<proteinExistence type="predicted"/>
<evidence type="ECO:0000313" key="4">
    <source>
        <dbReference type="Proteomes" id="UP000238375"/>
    </source>
</evidence>
<dbReference type="Pfam" id="PF03572">
    <property type="entry name" value="Peptidase_S41"/>
    <property type="match status" value="1"/>
</dbReference>
<evidence type="ECO:0000256" key="1">
    <source>
        <dbReference type="SAM" id="SignalP"/>
    </source>
</evidence>
<name>A0A2T0RXH8_9BACT</name>
<dbReference type="OrthoDB" id="7314861at2"/>
<dbReference type="SUPFAM" id="SSF52096">
    <property type="entry name" value="ClpP/crotonase"/>
    <property type="match status" value="1"/>
</dbReference>
<protein>
    <submittedName>
        <fullName evidence="3">Peptidase S41-like protein</fullName>
    </submittedName>
</protein>
<dbReference type="SMART" id="SM00245">
    <property type="entry name" value="TSPc"/>
    <property type="match status" value="1"/>
</dbReference>
<dbReference type="Proteomes" id="UP000238375">
    <property type="component" value="Unassembled WGS sequence"/>
</dbReference>
<keyword evidence="4" id="KW-1185">Reference proteome</keyword>
<reference evidence="3 4" key="1">
    <citation type="submission" date="2018-03" db="EMBL/GenBank/DDBJ databases">
        <title>Genomic Encyclopedia of Archaeal and Bacterial Type Strains, Phase II (KMG-II): from individual species to whole genera.</title>
        <authorList>
            <person name="Goeker M."/>
        </authorList>
    </citation>
    <scope>NUCLEOTIDE SEQUENCE [LARGE SCALE GENOMIC DNA]</scope>
    <source>
        <strain evidence="3 4">DSM 28354</strain>
    </source>
</reference>
<feature type="chain" id="PRO_5015760158" evidence="1">
    <location>
        <begin position="19"/>
        <end position="347"/>
    </location>
</feature>
<dbReference type="CDD" id="cd06567">
    <property type="entry name" value="Peptidase_S41"/>
    <property type="match status" value="1"/>
</dbReference>
<gene>
    <name evidence="3" type="ORF">CLV58_13631</name>
</gene>
<dbReference type="PANTHER" id="PTHR32060">
    <property type="entry name" value="TAIL-SPECIFIC PROTEASE"/>
    <property type="match status" value="1"/>
</dbReference>
<accession>A0A2T0RXH8</accession>
<organism evidence="3 4">
    <name type="scientific">Spirosoma oryzae</name>
    <dbReference type="NCBI Taxonomy" id="1469603"/>
    <lineage>
        <taxon>Bacteria</taxon>
        <taxon>Pseudomonadati</taxon>
        <taxon>Bacteroidota</taxon>
        <taxon>Cytophagia</taxon>
        <taxon>Cytophagales</taxon>
        <taxon>Cytophagaceae</taxon>
        <taxon>Spirosoma</taxon>
    </lineage>
</organism>
<dbReference type="GO" id="GO:0030288">
    <property type="term" value="C:outer membrane-bounded periplasmic space"/>
    <property type="evidence" value="ECO:0007669"/>
    <property type="project" value="TreeGrafter"/>
</dbReference>
<evidence type="ECO:0000259" key="2">
    <source>
        <dbReference type="SMART" id="SM00245"/>
    </source>
</evidence>
<dbReference type="GO" id="GO:0006508">
    <property type="term" value="P:proteolysis"/>
    <property type="evidence" value="ECO:0007669"/>
    <property type="project" value="InterPro"/>
</dbReference>
<dbReference type="EMBL" id="PVTE01000036">
    <property type="protein sequence ID" value="PRY25896.1"/>
    <property type="molecule type" value="Genomic_DNA"/>
</dbReference>
<sequence length="347" mass="37998">MKILLTLLLCYATLTSQAQDRSPALPDSLRLMLEKSFTILQTNAISRDTIDWTRLREQVYRRAATAKSYQEVASVFPYLFQQLGDHHGALLLQGKTYAWKPQRPAYTNQAVRQAINAYPNVRVLTIGEDVGYIMLPGNRDFNGKNTNADTQAIRNALRSVNTVKIKKWILDLRVNTGGSMYQMLAGLADLLGEGQVGQFVNQHQQPDGAWILKGKNIYLDSQQVSTVVDQPVGIPAGVPLAVLISGQTASSGEVVAIATVGRKNTVLIGEPSAGYTTANQGFSINASAGLNLAVDYDADRRGKVYTDVVRPDIEVIGGDDFETLANDQKVKAALAWFGHKPKRLLKP</sequence>
<comment type="caution">
    <text evidence="3">The sequence shown here is derived from an EMBL/GenBank/DDBJ whole genome shotgun (WGS) entry which is preliminary data.</text>
</comment>
<dbReference type="InterPro" id="IPR029045">
    <property type="entry name" value="ClpP/crotonase-like_dom_sf"/>
</dbReference>
<dbReference type="Gene3D" id="3.90.226.10">
    <property type="entry name" value="2-enoyl-CoA Hydratase, Chain A, domain 1"/>
    <property type="match status" value="1"/>
</dbReference>
<dbReference type="AlphaFoldDB" id="A0A2T0RXH8"/>
<feature type="domain" description="Tail specific protease" evidence="2">
    <location>
        <begin position="100"/>
        <end position="316"/>
    </location>
</feature>
<dbReference type="GO" id="GO:0004175">
    <property type="term" value="F:endopeptidase activity"/>
    <property type="evidence" value="ECO:0007669"/>
    <property type="project" value="TreeGrafter"/>
</dbReference>
<dbReference type="GO" id="GO:0008236">
    <property type="term" value="F:serine-type peptidase activity"/>
    <property type="evidence" value="ECO:0007669"/>
    <property type="project" value="InterPro"/>
</dbReference>
<dbReference type="GO" id="GO:0007165">
    <property type="term" value="P:signal transduction"/>
    <property type="evidence" value="ECO:0007669"/>
    <property type="project" value="TreeGrafter"/>
</dbReference>